<feature type="chain" id="PRO_5030618291" evidence="7">
    <location>
        <begin position="37"/>
        <end position="118"/>
    </location>
</feature>
<dbReference type="PANTHER" id="PTHR37823:SF4">
    <property type="entry name" value="MENAQUINOL-CYTOCHROME C REDUCTASE CYTOCHROME B_C SUBUNIT"/>
    <property type="match status" value="1"/>
</dbReference>
<dbReference type="InterPro" id="IPR008168">
    <property type="entry name" value="Cyt_C_IC"/>
</dbReference>
<feature type="signal peptide" evidence="7">
    <location>
        <begin position="1"/>
        <end position="36"/>
    </location>
</feature>
<keyword evidence="7" id="KW-0732">Signal</keyword>
<feature type="domain" description="Cytochrome c" evidence="8">
    <location>
        <begin position="41"/>
        <end position="118"/>
    </location>
</feature>
<dbReference type="PROSITE" id="PS51007">
    <property type="entry name" value="CYTC"/>
    <property type="match status" value="1"/>
</dbReference>
<gene>
    <name evidence="9" type="ORF">GT003_23690</name>
</gene>
<dbReference type="GO" id="GO:0005506">
    <property type="term" value="F:iron ion binding"/>
    <property type="evidence" value="ECO:0007669"/>
    <property type="project" value="InterPro"/>
</dbReference>
<dbReference type="GO" id="GO:0020037">
    <property type="term" value="F:heme binding"/>
    <property type="evidence" value="ECO:0007669"/>
    <property type="project" value="InterPro"/>
</dbReference>
<evidence type="ECO:0000256" key="1">
    <source>
        <dbReference type="ARBA" id="ARBA00022448"/>
    </source>
</evidence>
<name>A0A7X4YUV6_9BACL</name>
<dbReference type="Proteomes" id="UP000558113">
    <property type="component" value="Unassembled WGS sequence"/>
</dbReference>
<keyword evidence="1" id="KW-0813">Transport</keyword>
<dbReference type="PANTHER" id="PTHR37823">
    <property type="entry name" value="CYTOCHROME C-553-LIKE"/>
    <property type="match status" value="1"/>
</dbReference>
<sequence length="118" mass="12303">MTNPTLIPSVRGTIRFLLLAFPSAMLLLGGHDPASASAFGAGASDTPQVFRSNCISCHGTDLKGRMGDSTNLTKVGNRMSKAQIAAQIKQGGGGMPPFSGKLQDSQIEELAAWLSAKK</sequence>
<accession>A0A7X4YUV6</accession>
<protein>
    <submittedName>
        <fullName evidence="9">C-type cytochrome</fullName>
    </submittedName>
</protein>
<dbReference type="InterPro" id="IPR036909">
    <property type="entry name" value="Cyt_c-like_dom_sf"/>
</dbReference>
<organism evidence="9 10">
    <name type="scientific">Paenibacillus sacheonensis</name>
    <dbReference type="NCBI Taxonomy" id="742054"/>
    <lineage>
        <taxon>Bacteria</taxon>
        <taxon>Bacillati</taxon>
        <taxon>Bacillota</taxon>
        <taxon>Bacilli</taxon>
        <taxon>Bacillales</taxon>
        <taxon>Paenibacillaceae</taxon>
        <taxon>Paenibacillus</taxon>
    </lineage>
</organism>
<dbReference type="RefSeq" id="WP_161702557.1">
    <property type="nucleotide sequence ID" value="NZ_JAAAMU010000015.1"/>
</dbReference>
<evidence type="ECO:0000259" key="8">
    <source>
        <dbReference type="PROSITE" id="PS51007"/>
    </source>
</evidence>
<keyword evidence="3 6" id="KW-0479">Metal-binding</keyword>
<dbReference type="SUPFAM" id="SSF46626">
    <property type="entry name" value="Cytochrome c"/>
    <property type="match status" value="1"/>
</dbReference>
<comment type="caution">
    <text evidence="9">The sequence shown here is derived from an EMBL/GenBank/DDBJ whole genome shotgun (WGS) entry which is preliminary data.</text>
</comment>
<keyword evidence="4" id="KW-0249">Electron transport</keyword>
<dbReference type="OrthoDB" id="7933886at2"/>
<dbReference type="EMBL" id="JAAAMU010000015">
    <property type="protein sequence ID" value="NBC72009.1"/>
    <property type="molecule type" value="Genomic_DNA"/>
</dbReference>
<evidence type="ECO:0000313" key="9">
    <source>
        <dbReference type="EMBL" id="NBC72009.1"/>
    </source>
</evidence>
<dbReference type="AlphaFoldDB" id="A0A7X4YUV6"/>
<dbReference type="PRINTS" id="PR00605">
    <property type="entry name" value="CYTCHROMECIC"/>
</dbReference>
<keyword evidence="2 6" id="KW-0349">Heme</keyword>
<evidence type="ECO:0000313" key="10">
    <source>
        <dbReference type="Proteomes" id="UP000558113"/>
    </source>
</evidence>
<keyword evidence="10" id="KW-1185">Reference proteome</keyword>
<dbReference type="InterPro" id="IPR051811">
    <property type="entry name" value="Cytochrome_c550/c551-like"/>
</dbReference>
<evidence type="ECO:0000256" key="4">
    <source>
        <dbReference type="ARBA" id="ARBA00022982"/>
    </source>
</evidence>
<dbReference type="Pfam" id="PF13442">
    <property type="entry name" value="Cytochrome_CBB3"/>
    <property type="match status" value="1"/>
</dbReference>
<proteinExistence type="predicted"/>
<evidence type="ECO:0000256" key="7">
    <source>
        <dbReference type="SAM" id="SignalP"/>
    </source>
</evidence>
<dbReference type="InterPro" id="IPR009056">
    <property type="entry name" value="Cyt_c-like_dom"/>
</dbReference>
<evidence type="ECO:0000256" key="5">
    <source>
        <dbReference type="ARBA" id="ARBA00023004"/>
    </source>
</evidence>
<dbReference type="GO" id="GO:0009055">
    <property type="term" value="F:electron transfer activity"/>
    <property type="evidence" value="ECO:0007669"/>
    <property type="project" value="InterPro"/>
</dbReference>
<evidence type="ECO:0000256" key="6">
    <source>
        <dbReference type="PROSITE-ProRule" id="PRU00433"/>
    </source>
</evidence>
<evidence type="ECO:0000256" key="2">
    <source>
        <dbReference type="ARBA" id="ARBA00022617"/>
    </source>
</evidence>
<keyword evidence="5 6" id="KW-0408">Iron</keyword>
<dbReference type="Gene3D" id="1.10.760.10">
    <property type="entry name" value="Cytochrome c-like domain"/>
    <property type="match status" value="1"/>
</dbReference>
<reference evidence="9 10" key="1">
    <citation type="submission" date="2020-01" db="EMBL/GenBank/DDBJ databases">
        <title>Paenibacillus soybeanensis sp. nov. isolated from the nodules of soybean (Glycine max(L.) Merr).</title>
        <authorList>
            <person name="Wang H."/>
        </authorList>
    </citation>
    <scope>NUCLEOTIDE SEQUENCE [LARGE SCALE GENOMIC DNA]</scope>
    <source>
        <strain evidence="9 10">DSM 23054</strain>
    </source>
</reference>
<evidence type="ECO:0000256" key="3">
    <source>
        <dbReference type="ARBA" id="ARBA00022723"/>
    </source>
</evidence>